<dbReference type="CDD" id="cd18081">
    <property type="entry name" value="RlmH-like"/>
    <property type="match status" value="1"/>
</dbReference>
<keyword evidence="5" id="KW-0698">rRNA processing</keyword>
<organism evidence="6 7">
    <name type="scientific">Citricoccus muralis</name>
    <dbReference type="NCBI Taxonomy" id="169134"/>
    <lineage>
        <taxon>Bacteria</taxon>
        <taxon>Bacillati</taxon>
        <taxon>Actinomycetota</taxon>
        <taxon>Actinomycetes</taxon>
        <taxon>Micrococcales</taxon>
        <taxon>Micrococcaceae</taxon>
        <taxon>Citricoccus</taxon>
    </lineage>
</organism>
<comment type="subunit">
    <text evidence="5">Homodimer.</text>
</comment>
<dbReference type="AlphaFoldDB" id="A0A3D9LGZ7"/>
<dbReference type="OrthoDB" id="9806643at2"/>
<feature type="binding site" evidence="5">
    <location>
        <begin position="119"/>
        <end position="124"/>
    </location>
    <ligand>
        <name>S-adenosyl-L-methionine</name>
        <dbReference type="ChEBI" id="CHEBI:59789"/>
    </ligand>
</feature>
<evidence type="ECO:0000256" key="3">
    <source>
        <dbReference type="ARBA" id="ARBA00022691"/>
    </source>
</evidence>
<dbReference type="EMBL" id="QREH01000001">
    <property type="protein sequence ID" value="REE05080.1"/>
    <property type="molecule type" value="Genomic_DNA"/>
</dbReference>
<comment type="catalytic activity">
    <reaction evidence="5">
        <text>pseudouridine(1915) in 23S rRNA + S-adenosyl-L-methionine = N(3)-methylpseudouridine(1915) in 23S rRNA + S-adenosyl-L-homocysteine + H(+)</text>
        <dbReference type="Rhea" id="RHEA:42752"/>
        <dbReference type="Rhea" id="RHEA-COMP:10221"/>
        <dbReference type="Rhea" id="RHEA-COMP:10222"/>
        <dbReference type="ChEBI" id="CHEBI:15378"/>
        <dbReference type="ChEBI" id="CHEBI:57856"/>
        <dbReference type="ChEBI" id="CHEBI:59789"/>
        <dbReference type="ChEBI" id="CHEBI:65314"/>
        <dbReference type="ChEBI" id="CHEBI:74486"/>
        <dbReference type="EC" id="2.1.1.177"/>
    </reaction>
</comment>
<dbReference type="RefSeq" id="WP_115932918.1">
    <property type="nucleotide sequence ID" value="NZ_QREH01000001.1"/>
</dbReference>
<protein>
    <recommendedName>
        <fullName evidence="5">Ribosomal RNA large subunit methyltransferase H</fullName>
        <ecNumber evidence="5">2.1.1.177</ecNumber>
    </recommendedName>
    <alternativeName>
        <fullName evidence="5">23S rRNA (pseudouridine1915-N3)-methyltransferase</fullName>
    </alternativeName>
    <alternativeName>
        <fullName evidence="5">23S rRNA m3Psi1915 methyltransferase</fullName>
    </alternativeName>
    <alternativeName>
        <fullName evidence="5">rRNA (pseudouridine-N3-)-methyltransferase RlmH</fullName>
    </alternativeName>
</protein>
<dbReference type="GO" id="GO:0070038">
    <property type="term" value="F:rRNA (pseudouridine-N3-)-methyltransferase activity"/>
    <property type="evidence" value="ECO:0007669"/>
    <property type="project" value="UniProtKB-UniRule"/>
</dbReference>
<keyword evidence="3 5" id="KW-0949">S-adenosyl-L-methionine</keyword>
<evidence type="ECO:0000313" key="6">
    <source>
        <dbReference type="EMBL" id="REE05080.1"/>
    </source>
</evidence>
<gene>
    <name evidence="5" type="primary">rlmH</name>
    <name evidence="6" type="ORF">C8E99_2939</name>
</gene>
<evidence type="ECO:0000256" key="4">
    <source>
        <dbReference type="ARBA" id="ARBA00038303"/>
    </source>
</evidence>
<proteinExistence type="inferred from homology"/>
<keyword evidence="7" id="KW-1185">Reference proteome</keyword>
<keyword evidence="5" id="KW-0963">Cytoplasm</keyword>
<reference evidence="6 7" key="1">
    <citation type="submission" date="2018-07" db="EMBL/GenBank/DDBJ databases">
        <title>Sequencing the genomes of 1000 actinobacteria strains.</title>
        <authorList>
            <person name="Klenk H.-P."/>
        </authorList>
    </citation>
    <scope>NUCLEOTIDE SEQUENCE [LARGE SCALE GENOMIC DNA]</scope>
    <source>
        <strain evidence="6 7">DSM 14442</strain>
    </source>
</reference>
<evidence type="ECO:0000256" key="5">
    <source>
        <dbReference type="HAMAP-Rule" id="MF_00658"/>
    </source>
</evidence>
<feature type="binding site" evidence="5">
    <location>
        <position position="69"/>
    </location>
    <ligand>
        <name>S-adenosyl-L-methionine</name>
        <dbReference type="ChEBI" id="CHEBI:59789"/>
    </ligand>
</feature>
<dbReference type="PANTHER" id="PTHR33603">
    <property type="entry name" value="METHYLTRANSFERASE"/>
    <property type="match status" value="1"/>
</dbReference>
<comment type="caution">
    <text evidence="6">The sequence shown here is derived from an EMBL/GenBank/DDBJ whole genome shotgun (WGS) entry which is preliminary data.</text>
</comment>
<dbReference type="InterPro" id="IPR003742">
    <property type="entry name" value="RlmH-like"/>
</dbReference>
<dbReference type="Gene3D" id="3.40.1280.10">
    <property type="match status" value="1"/>
</dbReference>
<dbReference type="InterPro" id="IPR029028">
    <property type="entry name" value="Alpha/beta_knot_MTases"/>
</dbReference>
<evidence type="ECO:0000313" key="7">
    <source>
        <dbReference type="Proteomes" id="UP000256727"/>
    </source>
</evidence>
<dbReference type="SUPFAM" id="SSF75217">
    <property type="entry name" value="alpha/beta knot"/>
    <property type="match status" value="1"/>
</dbReference>
<dbReference type="InterPro" id="IPR029026">
    <property type="entry name" value="tRNA_m1G_MTases_N"/>
</dbReference>
<dbReference type="GO" id="GO:0005737">
    <property type="term" value="C:cytoplasm"/>
    <property type="evidence" value="ECO:0007669"/>
    <property type="project" value="UniProtKB-SubCell"/>
</dbReference>
<dbReference type="Proteomes" id="UP000256727">
    <property type="component" value="Unassembled WGS sequence"/>
</dbReference>
<comment type="subcellular location">
    <subcellularLocation>
        <location evidence="5">Cytoplasm</location>
    </subcellularLocation>
</comment>
<keyword evidence="1 5" id="KW-0489">Methyltransferase</keyword>
<keyword evidence="2 5" id="KW-0808">Transferase</keyword>
<dbReference type="HAMAP" id="MF_00658">
    <property type="entry name" value="23SrRNA_methyltr_H"/>
    <property type="match status" value="1"/>
</dbReference>
<dbReference type="EC" id="2.1.1.177" evidence="5"/>
<comment type="function">
    <text evidence="5">Specifically methylates the pseudouridine at position 1915 (m3Psi1915) in 23S rRNA.</text>
</comment>
<accession>A0A3D9LGZ7</accession>
<dbReference type="Pfam" id="PF02590">
    <property type="entry name" value="SPOUT_MTase"/>
    <property type="match status" value="1"/>
</dbReference>
<comment type="similarity">
    <text evidence="4 5">Belongs to the RNA methyltransferase RlmH family.</text>
</comment>
<sequence length="152" mass="17064">MSVKVLAIGKKHEPWVSEGIDRYVRRLKKPFDVSWQLLPHSSREGDAAREEESARILAKVGERDHLLLLDERGTHFDSPGLSRHLQGRFDAGQTVTLVIGGAYGVDGSVHTRANTVWSLSQLVFPHQLVRLVVAEQLYRAQEIAGGRPYHHV</sequence>
<dbReference type="PANTHER" id="PTHR33603:SF1">
    <property type="entry name" value="RIBOSOMAL RNA LARGE SUBUNIT METHYLTRANSFERASE H"/>
    <property type="match status" value="1"/>
</dbReference>
<evidence type="ECO:0000256" key="1">
    <source>
        <dbReference type="ARBA" id="ARBA00022603"/>
    </source>
</evidence>
<feature type="binding site" evidence="5">
    <location>
        <position position="100"/>
    </location>
    <ligand>
        <name>S-adenosyl-L-methionine</name>
        <dbReference type="ChEBI" id="CHEBI:59789"/>
    </ligand>
</feature>
<dbReference type="PIRSF" id="PIRSF004505">
    <property type="entry name" value="MT_bac"/>
    <property type="match status" value="1"/>
</dbReference>
<name>A0A3D9LGZ7_9MICC</name>
<evidence type="ECO:0000256" key="2">
    <source>
        <dbReference type="ARBA" id="ARBA00022679"/>
    </source>
</evidence>